<evidence type="ECO:0000313" key="3">
    <source>
        <dbReference type="Proteomes" id="UP001465755"/>
    </source>
</evidence>
<protein>
    <submittedName>
        <fullName evidence="2">Uncharacterized protein</fullName>
    </submittedName>
</protein>
<gene>
    <name evidence="2" type="ORF">WJX73_010503</name>
</gene>
<dbReference type="AlphaFoldDB" id="A0AAW1NL22"/>
<keyword evidence="1" id="KW-0472">Membrane</keyword>
<keyword evidence="1" id="KW-1133">Transmembrane helix</keyword>
<reference evidence="2 3" key="1">
    <citation type="journal article" date="2024" name="Nat. Commun.">
        <title>Phylogenomics reveals the evolutionary origins of lichenization in chlorophyte algae.</title>
        <authorList>
            <person name="Puginier C."/>
            <person name="Libourel C."/>
            <person name="Otte J."/>
            <person name="Skaloud P."/>
            <person name="Haon M."/>
            <person name="Grisel S."/>
            <person name="Petersen M."/>
            <person name="Berrin J.G."/>
            <person name="Delaux P.M."/>
            <person name="Dal Grande F."/>
            <person name="Keller J."/>
        </authorList>
    </citation>
    <scope>NUCLEOTIDE SEQUENCE [LARGE SCALE GENOMIC DNA]</scope>
    <source>
        <strain evidence="2 3">SAG 2036</strain>
    </source>
</reference>
<comment type="caution">
    <text evidence="2">The sequence shown here is derived from an EMBL/GenBank/DDBJ whole genome shotgun (WGS) entry which is preliminary data.</text>
</comment>
<feature type="transmembrane region" description="Helical" evidence="1">
    <location>
        <begin position="238"/>
        <end position="255"/>
    </location>
</feature>
<name>A0AAW1NL22_9CHLO</name>
<evidence type="ECO:0000256" key="1">
    <source>
        <dbReference type="SAM" id="Phobius"/>
    </source>
</evidence>
<feature type="transmembrane region" description="Helical" evidence="1">
    <location>
        <begin position="149"/>
        <end position="180"/>
    </location>
</feature>
<feature type="transmembrane region" description="Helical" evidence="1">
    <location>
        <begin position="106"/>
        <end position="128"/>
    </location>
</feature>
<dbReference type="EMBL" id="JALJOQ010000196">
    <property type="protein sequence ID" value="KAK9790148.1"/>
    <property type="molecule type" value="Genomic_DNA"/>
</dbReference>
<feature type="transmembrane region" description="Helical" evidence="1">
    <location>
        <begin position="267"/>
        <end position="286"/>
    </location>
</feature>
<keyword evidence="3" id="KW-1185">Reference proteome</keyword>
<organism evidence="2 3">
    <name type="scientific">Symbiochloris irregularis</name>
    <dbReference type="NCBI Taxonomy" id="706552"/>
    <lineage>
        <taxon>Eukaryota</taxon>
        <taxon>Viridiplantae</taxon>
        <taxon>Chlorophyta</taxon>
        <taxon>core chlorophytes</taxon>
        <taxon>Trebouxiophyceae</taxon>
        <taxon>Trebouxiales</taxon>
        <taxon>Trebouxiaceae</taxon>
        <taxon>Symbiochloris</taxon>
    </lineage>
</organism>
<keyword evidence="1" id="KW-0812">Transmembrane</keyword>
<evidence type="ECO:0000313" key="2">
    <source>
        <dbReference type="EMBL" id="KAK9790148.1"/>
    </source>
</evidence>
<accession>A0AAW1NL22</accession>
<feature type="transmembrane region" description="Helical" evidence="1">
    <location>
        <begin position="200"/>
        <end position="217"/>
    </location>
</feature>
<sequence length="317" mass="34919">MPRLQANHVALDVHAARHNRNSRSSTPDRANSLRKTRLKASIEDVVEDVAASPEVAPKWCWLFLDQTWLSSFLYFVGAILFTIGSAAASFQYIVSRKMLCKAVQQYPYALGSFCFACGTVMGAASSLARLRVFVRQAHGRFASWLSYRALFCWPAAEFLGYIVTLCGCVPYNIMCVTPILLDGGIRLPIGFNANWWLKELPTLMGGICFTVGGYLTWMSTHKSMSLAAATYHDASLRVSSLYLVGSCFFLLGAFVKDPVMLPPPRYLIPTWATSAIFLIGSFLFLLGAKATIANMAQDKAREATDLDNESKPLIAPA</sequence>
<proteinExistence type="predicted"/>
<dbReference type="Proteomes" id="UP001465755">
    <property type="component" value="Unassembled WGS sequence"/>
</dbReference>
<feature type="transmembrane region" description="Helical" evidence="1">
    <location>
        <begin position="72"/>
        <end position="94"/>
    </location>
</feature>